<evidence type="ECO:0000313" key="1">
    <source>
        <dbReference type="EMBL" id="WDE99202.1"/>
    </source>
</evidence>
<dbReference type="RefSeq" id="WP_274154062.1">
    <property type="nucleotide sequence ID" value="NZ_CP117812.1"/>
</dbReference>
<accession>A0ABY7VZR2</accession>
<sequence>MPITNFLKFSLLLFLTLSYTIAGEVVLKNGATLPGKITKITKGDITLQTDFAGEIIIKLSKVTSFKTDKEANLEYGQRKTVVGLVEYTDGQALIKPKKQVTEADFKKSDTAPEKETETSKIDPFEPIVTTEDFKNLWPLGSHHPDYIKPVKLWKHSIDLDFVRETGNTEEDDYDGGFKTRYEKDGTVFKAFASFDLGAKNGDNTDEAYTAGVDYESPLTLDHMQAWYSRYRWEKDRFDDLEARHTFAVGLSHYFFRDPNDMTLRARVGIAERIERYREDDSADNEKLAGYFQALFINNFGS</sequence>
<gene>
    <name evidence="1" type="ORF">PQO03_15310</name>
</gene>
<dbReference type="Pfam" id="PF04338">
    <property type="entry name" value="DUF481"/>
    <property type="match status" value="1"/>
</dbReference>
<organism evidence="1 2">
    <name type="scientific">Lentisphaera profundi</name>
    <dbReference type="NCBI Taxonomy" id="1658616"/>
    <lineage>
        <taxon>Bacteria</taxon>
        <taxon>Pseudomonadati</taxon>
        <taxon>Lentisphaerota</taxon>
        <taxon>Lentisphaeria</taxon>
        <taxon>Lentisphaerales</taxon>
        <taxon>Lentisphaeraceae</taxon>
        <taxon>Lentisphaera</taxon>
    </lineage>
</organism>
<reference evidence="1 2" key="1">
    <citation type="submission" date="2023-02" db="EMBL/GenBank/DDBJ databases">
        <title>Genome sequence of Lentisphaera profundi SAORIC-696.</title>
        <authorList>
            <person name="Kim e."/>
            <person name="Cho J.-C."/>
            <person name="Choi A."/>
            <person name="Kang I."/>
        </authorList>
    </citation>
    <scope>NUCLEOTIDE SEQUENCE [LARGE SCALE GENOMIC DNA]</scope>
    <source>
        <strain evidence="1 2">SAORIC-696</strain>
    </source>
</reference>
<keyword evidence="2" id="KW-1185">Reference proteome</keyword>
<proteinExistence type="predicted"/>
<dbReference type="EMBL" id="CP117812">
    <property type="protein sequence ID" value="WDE99202.1"/>
    <property type="molecule type" value="Genomic_DNA"/>
</dbReference>
<dbReference type="Proteomes" id="UP001214250">
    <property type="component" value="Chromosome 2"/>
</dbReference>
<dbReference type="InterPro" id="IPR007433">
    <property type="entry name" value="DUF481"/>
</dbReference>
<evidence type="ECO:0000313" key="2">
    <source>
        <dbReference type="Proteomes" id="UP001214250"/>
    </source>
</evidence>
<name>A0ABY7VZR2_9BACT</name>
<protein>
    <submittedName>
        <fullName evidence="1">DUF481 domain-containing protein</fullName>
    </submittedName>
</protein>